<keyword evidence="1" id="KW-1133">Transmembrane helix</keyword>
<comment type="caution">
    <text evidence="2">The sequence shown here is derived from an EMBL/GenBank/DDBJ whole genome shotgun (WGS) entry which is preliminary data.</text>
</comment>
<proteinExistence type="predicted"/>
<sequence length="81" mass="9046">MLVILTLEPKGLILCIVLKGCLIWTSLILPFFHNRALETHCTWSAWCVLLDSFFLFLGRLHVISTGPTSTVQTEVRVSASS</sequence>
<name>A0ABN9AMD6_9NEOB</name>
<keyword evidence="1" id="KW-0472">Membrane</keyword>
<feature type="transmembrane region" description="Helical" evidence="1">
    <location>
        <begin position="12"/>
        <end position="31"/>
    </location>
</feature>
<evidence type="ECO:0000256" key="1">
    <source>
        <dbReference type="SAM" id="Phobius"/>
    </source>
</evidence>
<evidence type="ECO:0000313" key="2">
    <source>
        <dbReference type="EMBL" id="CAI9536557.1"/>
    </source>
</evidence>
<gene>
    <name evidence="2" type="ORF">SPARVUS_LOCUS1043802</name>
</gene>
<keyword evidence="3" id="KW-1185">Reference proteome</keyword>
<organism evidence="2 3">
    <name type="scientific">Staurois parvus</name>
    <dbReference type="NCBI Taxonomy" id="386267"/>
    <lineage>
        <taxon>Eukaryota</taxon>
        <taxon>Metazoa</taxon>
        <taxon>Chordata</taxon>
        <taxon>Craniata</taxon>
        <taxon>Vertebrata</taxon>
        <taxon>Euteleostomi</taxon>
        <taxon>Amphibia</taxon>
        <taxon>Batrachia</taxon>
        <taxon>Anura</taxon>
        <taxon>Neobatrachia</taxon>
        <taxon>Ranoidea</taxon>
        <taxon>Ranidae</taxon>
        <taxon>Staurois</taxon>
    </lineage>
</organism>
<dbReference type="Proteomes" id="UP001162483">
    <property type="component" value="Unassembled WGS sequence"/>
</dbReference>
<evidence type="ECO:0000313" key="3">
    <source>
        <dbReference type="Proteomes" id="UP001162483"/>
    </source>
</evidence>
<accession>A0ABN9AMD6</accession>
<reference evidence="2" key="1">
    <citation type="submission" date="2023-05" db="EMBL/GenBank/DDBJ databases">
        <authorList>
            <person name="Stuckert A."/>
        </authorList>
    </citation>
    <scope>NUCLEOTIDE SEQUENCE</scope>
</reference>
<keyword evidence="1" id="KW-0812">Transmembrane</keyword>
<protein>
    <submittedName>
        <fullName evidence="2">Uncharacterized protein</fullName>
    </submittedName>
</protein>
<dbReference type="EMBL" id="CATNWA010000330">
    <property type="protein sequence ID" value="CAI9536557.1"/>
    <property type="molecule type" value="Genomic_DNA"/>
</dbReference>
<feature type="transmembrane region" description="Helical" evidence="1">
    <location>
        <begin position="43"/>
        <end position="62"/>
    </location>
</feature>